<dbReference type="PANTHER" id="PTHR16260">
    <property type="entry name" value="SIMILAR TO 1700123O20RIK PROTEIN"/>
    <property type="match status" value="1"/>
</dbReference>
<dbReference type="InterPro" id="IPR028019">
    <property type="entry name" value="DUF4508"/>
</dbReference>
<evidence type="ECO:0000313" key="1">
    <source>
        <dbReference type="EMBL" id="CAG5132208.1"/>
    </source>
</evidence>
<accession>A0A8S3ZVR6</accession>
<keyword evidence="2" id="KW-1185">Reference proteome</keyword>
<comment type="caution">
    <text evidence="1">The sequence shown here is derived from an EMBL/GenBank/DDBJ whole genome shotgun (WGS) entry which is preliminary data.</text>
</comment>
<reference evidence="1" key="1">
    <citation type="submission" date="2021-04" db="EMBL/GenBank/DDBJ databases">
        <authorList>
            <consortium name="Molecular Ecology Group"/>
        </authorList>
    </citation>
    <scope>NUCLEOTIDE SEQUENCE</scope>
</reference>
<sequence>MACTMSLNNVEREMQCVTHWFSGWSVLQKQDFQKDLLDKLVPNNIDTLFDSMKSMGVKDKPPSIFQCQIKLFSDWFSLWTDSERNTFLLKLQVLDPDFVASFNKEADRLMQLNSP</sequence>
<dbReference type="AlphaFoldDB" id="A0A8S3ZVR6"/>
<dbReference type="PANTHER" id="PTHR16260:SF3">
    <property type="entry name" value="CHROMOSOME 14 OPEN READING FRAME 119-LIKE-RELATED"/>
    <property type="match status" value="1"/>
</dbReference>
<dbReference type="EMBL" id="CAJHNH020005157">
    <property type="protein sequence ID" value="CAG5132208.1"/>
    <property type="molecule type" value="Genomic_DNA"/>
</dbReference>
<organism evidence="1 2">
    <name type="scientific">Candidula unifasciata</name>
    <dbReference type="NCBI Taxonomy" id="100452"/>
    <lineage>
        <taxon>Eukaryota</taxon>
        <taxon>Metazoa</taxon>
        <taxon>Spiralia</taxon>
        <taxon>Lophotrochozoa</taxon>
        <taxon>Mollusca</taxon>
        <taxon>Gastropoda</taxon>
        <taxon>Heterobranchia</taxon>
        <taxon>Euthyneura</taxon>
        <taxon>Panpulmonata</taxon>
        <taxon>Eupulmonata</taxon>
        <taxon>Stylommatophora</taxon>
        <taxon>Helicina</taxon>
        <taxon>Helicoidea</taxon>
        <taxon>Geomitridae</taxon>
        <taxon>Candidula</taxon>
    </lineage>
</organism>
<dbReference type="OrthoDB" id="6514241at2759"/>
<gene>
    <name evidence="1" type="ORF">CUNI_LOCUS17766</name>
</gene>
<proteinExistence type="predicted"/>
<name>A0A8S3ZVR6_9EUPU</name>
<evidence type="ECO:0000313" key="2">
    <source>
        <dbReference type="Proteomes" id="UP000678393"/>
    </source>
</evidence>
<dbReference type="Proteomes" id="UP000678393">
    <property type="component" value="Unassembled WGS sequence"/>
</dbReference>
<protein>
    <submittedName>
        <fullName evidence="1">Uncharacterized protein</fullName>
    </submittedName>
</protein>
<dbReference type="Pfam" id="PF14969">
    <property type="entry name" value="DUF4508"/>
    <property type="match status" value="1"/>
</dbReference>